<gene>
    <name evidence="2" type="ORF">GOP47_0009927</name>
</gene>
<reference evidence="2" key="1">
    <citation type="submission" date="2021-01" db="EMBL/GenBank/DDBJ databases">
        <title>Adiantum capillus-veneris genome.</title>
        <authorList>
            <person name="Fang Y."/>
            <person name="Liao Q."/>
        </authorList>
    </citation>
    <scope>NUCLEOTIDE SEQUENCE</scope>
    <source>
        <strain evidence="2">H3</strain>
        <tissue evidence="2">Leaf</tissue>
    </source>
</reference>
<organism evidence="2 3">
    <name type="scientific">Adiantum capillus-veneris</name>
    <name type="common">Maidenhair fern</name>
    <dbReference type="NCBI Taxonomy" id="13818"/>
    <lineage>
        <taxon>Eukaryota</taxon>
        <taxon>Viridiplantae</taxon>
        <taxon>Streptophyta</taxon>
        <taxon>Embryophyta</taxon>
        <taxon>Tracheophyta</taxon>
        <taxon>Polypodiopsida</taxon>
        <taxon>Polypodiidae</taxon>
        <taxon>Polypodiales</taxon>
        <taxon>Pteridineae</taxon>
        <taxon>Pteridaceae</taxon>
        <taxon>Vittarioideae</taxon>
        <taxon>Adiantum</taxon>
    </lineage>
</organism>
<dbReference type="AlphaFoldDB" id="A0A9D4ZJY4"/>
<comment type="caution">
    <text evidence="2">The sequence shown here is derived from an EMBL/GenBank/DDBJ whole genome shotgun (WGS) entry which is preliminary data.</text>
</comment>
<sequence length="107" mass="11327">SEDASGDGEEEEEIREAGAGAIRGGRHDMGRALLRAVQGEAALHAGACATTYHAGLARVPRMRPMHPISRGILPEEHRQAHGVEDAKSSVQGACPGVQRCVPLRRNA</sequence>
<proteinExistence type="predicted"/>
<protein>
    <submittedName>
        <fullName evidence="2">Uncharacterized protein</fullName>
    </submittedName>
</protein>
<evidence type="ECO:0000313" key="3">
    <source>
        <dbReference type="Proteomes" id="UP000886520"/>
    </source>
</evidence>
<accession>A0A9D4ZJY4</accession>
<feature type="region of interest" description="Disordered" evidence="1">
    <location>
        <begin position="1"/>
        <end position="25"/>
    </location>
</feature>
<dbReference type="EMBL" id="JABFUD020000009">
    <property type="protein sequence ID" value="KAI5075851.1"/>
    <property type="molecule type" value="Genomic_DNA"/>
</dbReference>
<feature type="compositionally biased region" description="Acidic residues" evidence="1">
    <location>
        <begin position="1"/>
        <end position="14"/>
    </location>
</feature>
<name>A0A9D4ZJY4_ADICA</name>
<keyword evidence="3" id="KW-1185">Reference proteome</keyword>
<evidence type="ECO:0000313" key="2">
    <source>
        <dbReference type="EMBL" id="KAI5075851.1"/>
    </source>
</evidence>
<evidence type="ECO:0000256" key="1">
    <source>
        <dbReference type="SAM" id="MobiDB-lite"/>
    </source>
</evidence>
<dbReference type="Proteomes" id="UP000886520">
    <property type="component" value="Chromosome 9"/>
</dbReference>
<feature type="non-terminal residue" evidence="2">
    <location>
        <position position="1"/>
    </location>
</feature>